<dbReference type="EMBL" id="CP089982">
    <property type="protein sequence ID" value="WXA94753.1"/>
    <property type="molecule type" value="Genomic_DNA"/>
</dbReference>
<dbReference type="Gene3D" id="1.10.3210.10">
    <property type="entry name" value="Hypothetical protein af1432"/>
    <property type="match status" value="1"/>
</dbReference>
<evidence type="ECO:0000259" key="1">
    <source>
        <dbReference type="Pfam" id="PF01966"/>
    </source>
</evidence>
<name>A0ABZ2K7U5_9BACT</name>
<proteinExistence type="predicted"/>
<keyword evidence="3" id="KW-1185">Reference proteome</keyword>
<dbReference type="InterPro" id="IPR006674">
    <property type="entry name" value="HD_domain"/>
</dbReference>
<feature type="domain" description="HD" evidence="1">
    <location>
        <begin position="23"/>
        <end position="122"/>
    </location>
</feature>
<dbReference type="RefSeq" id="WP_394845364.1">
    <property type="nucleotide sequence ID" value="NZ_CP089982.1"/>
</dbReference>
<dbReference type="SUPFAM" id="SSF109604">
    <property type="entry name" value="HD-domain/PDEase-like"/>
    <property type="match status" value="1"/>
</dbReference>
<accession>A0ABZ2K7U5</accession>
<reference evidence="2 3" key="1">
    <citation type="submission" date="2021-12" db="EMBL/GenBank/DDBJ databases">
        <title>Discovery of the Pendulisporaceae a myxobacterial family with distinct sporulation behavior and unique specialized metabolism.</title>
        <authorList>
            <person name="Garcia R."/>
            <person name="Popoff A."/>
            <person name="Bader C.D."/>
            <person name="Loehr J."/>
            <person name="Walesch S."/>
            <person name="Walt C."/>
            <person name="Boldt J."/>
            <person name="Bunk B."/>
            <person name="Haeckl F.J.F.P.J."/>
            <person name="Gunesch A.P."/>
            <person name="Birkelbach J."/>
            <person name="Nuebel U."/>
            <person name="Pietschmann T."/>
            <person name="Bach T."/>
            <person name="Mueller R."/>
        </authorList>
    </citation>
    <scope>NUCLEOTIDE SEQUENCE [LARGE SCALE GENOMIC DNA]</scope>
    <source>
        <strain evidence="2 3">MSr12523</strain>
    </source>
</reference>
<evidence type="ECO:0000313" key="2">
    <source>
        <dbReference type="EMBL" id="WXA94753.1"/>
    </source>
</evidence>
<dbReference type="Pfam" id="PF01966">
    <property type="entry name" value="HD"/>
    <property type="match status" value="1"/>
</dbReference>
<gene>
    <name evidence="2" type="ORF">LZC95_51080</name>
</gene>
<evidence type="ECO:0000313" key="3">
    <source>
        <dbReference type="Proteomes" id="UP001379533"/>
    </source>
</evidence>
<sequence>MAMRSVRDARDVLESLGATQRLLTHGLLVAEAAEALLATMRRLGVSVDEARVLAGAVLHDAGKIVHPSELDAPGASHEKAGESLLLAHGVDPHVAHMCVSHAAWADPSCTLEDRLVALADALWKGVRRPALEGLIIDEVARRLKADRWAPFMDLDTSFESVSDRGSERLARS</sequence>
<dbReference type="Proteomes" id="UP001379533">
    <property type="component" value="Chromosome"/>
</dbReference>
<organism evidence="2 3">
    <name type="scientific">Pendulispora brunnea</name>
    <dbReference type="NCBI Taxonomy" id="2905690"/>
    <lineage>
        <taxon>Bacteria</taxon>
        <taxon>Pseudomonadati</taxon>
        <taxon>Myxococcota</taxon>
        <taxon>Myxococcia</taxon>
        <taxon>Myxococcales</taxon>
        <taxon>Sorangiineae</taxon>
        <taxon>Pendulisporaceae</taxon>
        <taxon>Pendulispora</taxon>
    </lineage>
</organism>
<protein>
    <submittedName>
        <fullName evidence="2">HD domain-containing protein</fullName>
    </submittedName>
</protein>